<sequence length="171" mass="19998">DISENEPENQSDDDDDDMSGFIVDDNEDLENVAISDGDDNLELESEDGEYEEKYVEMDDDEYQLKNFVVEKKLLSSEKVISSVWKREGELLHQYKRQETDCHGDDLDDGDEELDIFERTDETADYRTKGRNQYRPITVQWLHDKEREENTAIQVISWDPPISVEVTDELLP</sequence>
<organism evidence="2 3">
    <name type="scientific">Saccoglossus kowalevskii</name>
    <name type="common">Acorn worm</name>
    <dbReference type="NCBI Taxonomy" id="10224"/>
    <lineage>
        <taxon>Eukaryota</taxon>
        <taxon>Metazoa</taxon>
        <taxon>Hemichordata</taxon>
        <taxon>Enteropneusta</taxon>
        <taxon>Harrimaniidae</taxon>
        <taxon>Saccoglossus</taxon>
    </lineage>
</organism>
<protein>
    <submittedName>
        <fullName evidence="3">Nuclear polyadenylated RNA-binding protein 3-like</fullName>
    </submittedName>
</protein>
<dbReference type="Proteomes" id="UP000694865">
    <property type="component" value="Unplaced"/>
</dbReference>
<dbReference type="GeneID" id="102805070"/>
<evidence type="ECO:0000313" key="2">
    <source>
        <dbReference type="Proteomes" id="UP000694865"/>
    </source>
</evidence>
<evidence type="ECO:0000256" key="1">
    <source>
        <dbReference type="SAM" id="MobiDB-lite"/>
    </source>
</evidence>
<feature type="region of interest" description="Disordered" evidence="1">
    <location>
        <begin position="1"/>
        <end position="47"/>
    </location>
</feature>
<proteinExistence type="predicted"/>
<name>A0ABM0LYL6_SACKO</name>
<feature type="non-terminal residue" evidence="3">
    <location>
        <position position="171"/>
    </location>
</feature>
<evidence type="ECO:0000313" key="3">
    <source>
        <dbReference type="RefSeq" id="XP_006812857.1"/>
    </source>
</evidence>
<keyword evidence="2" id="KW-1185">Reference proteome</keyword>
<dbReference type="RefSeq" id="XP_006812857.1">
    <property type="nucleotide sequence ID" value="XM_006812794.1"/>
</dbReference>
<accession>A0ABM0LYL6</accession>
<reference evidence="3" key="1">
    <citation type="submission" date="2025-08" db="UniProtKB">
        <authorList>
            <consortium name="RefSeq"/>
        </authorList>
    </citation>
    <scope>IDENTIFICATION</scope>
    <source>
        <tissue evidence="3">Testes</tissue>
    </source>
</reference>
<gene>
    <name evidence="3" type="primary">LOC102805070</name>
</gene>
<feature type="non-terminal residue" evidence="3">
    <location>
        <position position="1"/>
    </location>
</feature>